<dbReference type="GeneID" id="95575477"/>
<evidence type="ECO:0000256" key="8">
    <source>
        <dbReference type="ARBA" id="ARBA00022605"/>
    </source>
</evidence>
<gene>
    <name evidence="19" type="ORF">NRK68_18480</name>
</gene>
<dbReference type="SUPFAM" id="SSF55021">
    <property type="entry name" value="ACT-like"/>
    <property type="match status" value="1"/>
</dbReference>
<dbReference type="InterPro" id="IPR036393">
    <property type="entry name" value="AceGlu_kinase-like_sf"/>
</dbReference>
<dbReference type="PANTHER" id="PTHR21499">
    <property type="entry name" value="ASPARTATE KINASE"/>
    <property type="match status" value="1"/>
</dbReference>
<organism evidence="19 20">
    <name type="scientific">Streptomyces yangpuensis</name>
    <dbReference type="NCBI Taxonomy" id="1648182"/>
    <lineage>
        <taxon>Bacteria</taxon>
        <taxon>Bacillati</taxon>
        <taxon>Actinomycetota</taxon>
        <taxon>Actinomycetes</taxon>
        <taxon>Kitasatosporales</taxon>
        <taxon>Streptomycetaceae</taxon>
        <taxon>Streptomyces</taxon>
    </lineage>
</organism>
<accession>A0ABY5PY14</accession>
<dbReference type="PANTHER" id="PTHR21499:SF3">
    <property type="entry name" value="ASPARTOKINASE"/>
    <property type="match status" value="1"/>
</dbReference>
<dbReference type="EC" id="2.7.2.4" evidence="6 16"/>
<evidence type="ECO:0000256" key="5">
    <source>
        <dbReference type="ARBA" id="ARBA00010122"/>
    </source>
</evidence>
<keyword evidence="13" id="KW-0220">Diaminopimelate biosynthesis</keyword>
<comment type="similarity">
    <text evidence="5 16">Belongs to the aspartokinase family.</text>
</comment>
<evidence type="ECO:0000256" key="11">
    <source>
        <dbReference type="ARBA" id="ARBA00022777"/>
    </source>
</evidence>
<dbReference type="CDD" id="cd04261">
    <property type="entry name" value="AAK_AKii-LysC-BS"/>
    <property type="match status" value="1"/>
</dbReference>
<dbReference type="Proteomes" id="UP001057738">
    <property type="component" value="Chromosome"/>
</dbReference>
<dbReference type="InterPro" id="IPR045865">
    <property type="entry name" value="ACT-like_dom_sf"/>
</dbReference>
<feature type="domain" description="Aspartate/glutamate/uridylate kinase" evidence="18">
    <location>
        <begin position="20"/>
        <end position="246"/>
    </location>
</feature>
<evidence type="ECO:0000256" key="4">
    <source>
        <dbReference type="ARBA" id="ARBA00005139"/>
    </source>
</evidence>
<evidence type="ECO:0000256" key="2">
    <source>
        <dbReference type="ARBA" id="ARBA00004766"/>
    </source>
</evidence>
<keyword evidence="10" id="KW-0547">Nucleotide-binding</keyword>
<keyword evidence="20" id="KW-1185">Reference proteome</keyword>
<proteinExistence type="inferred from homology"/>
<dbReference type="InterPro" id="IPR018042">
    <property type="entry name" value="Aspartate_kinase_CS"/>
</dbReference>
<dbReference type="Gene3D" id="3.40.1160.10">
    <property type="entry name" value="Acetylglutamate kinase-like"/>
    <property type="match status" value="1"/>
</dbReference>
<comment type="pathway">
    <text evidence="4 17">Amino-acid biosynthesis; L-threonine biosynthesis; L-threonine from L-aspartate: step 1/5.</text>
</comment>
<comment type="catalytic activity">
    <reaction evidence="15 16">
        <text>L-aspartate + ATP = 4-phospho-L-aspartate + ADP</text>
        <dbReference type="Rhea" id="RHEA:23776"/>
        <dbReference type="ChEBI" id="CHEBI:29991"/>
        <dbReference type="ChEBI" id="CHEBI:30616"/>
        <dbReference type="ChEBI" id="CHEBI:57535"/>
        <dbReference type="ChEBI" id="CHEBI:456216"/>
        <dbReference type="EC" id="2.7.2.4"/>
    </reaction>
</comment>
<evidence type="ECO:0000256" key="7">
    <source>
        <dbReference type="ARBA" id="ARBA00016273"/>
    </source>
</evidence>
<dbReference type="EMBL" id="CP102514">
    <property type="protein sequence ID" value="UUY49012.1"/>
    <property type="molecule type" value="Genomic_DNA"/>
</dbReference>
<dbReference type="Pfam" id="PF00696">
    <property type="entry name" value="AA_kinase"/>
    <property type="match status" value="1"/>
</dbReference>
<dbReference type="RefSeq" id="WP_183066604.1">
    <property type="nucleotide sequence ID" value="NZ_CP102514.1"/>
</dbReference>
<keyword evidence="11 16" id="KW-0418">Kinase</keyword>
<evidence type="ECO:0000256" key="14">
    <source>
        <dbReference type="ARBA" id="ARBA00023154"/>
    </source>
</evidence>
<dbReference type="NCBIfam" id="NF005155">
    <property type="entry name" value="PRK06635.1-4"/>
    <property type="match status" value="1"/>
</dbReference>
<evidence type="ECO:0000256" key="13">
    <source>
        <dbReference type="ARBA" id="ARBA00022915"/>
    </source>
</evidence>
<evidence type="ECO:0000256" key="12">
    <source>
        <dbReference type="ARBA" id="ARBA00022840"/>
    </source>
</evidence>
<evidence type="ECO:0000313" key="20">
    <source>
        <dbReference type="Proteomes" id="UP001057738"/>
    </source>
</evidence>
<dbReference type="GO" id="GO:0004072">
    <property type="term" value="F:aspartate kinase activity"/>
    <property type="evidence" value="ECO:0007669"/>
    <property type="project" value="UniProtKB-EC"/>
</dbReference>
<keyword evidence="9 16" id="KW-0808">Transferase</keyword>
<dbReference type="InterPro" id="IPR005260">
    <property type="entry name" value="Asp_kin_monofn"/>
</dbReference>
<evidence type="ECO:0000256" key="16">
    <source>
        <dbReference type="RuleBase" id="RU003448"/>
    </source>
</evidence>
<evidence type="ECO:0000256" key="15">
    <source>
        <dbReference type="ARBA" id="ARBA00047872"/>
    </source>
</evidence>
<keyword evidence="8 17" id="KW-0028">Amino-acid biosynthesis</keyword>
<evidence type="ECO:0000256" key="17">
    <source>
        <dbReference type="RuleBase" id="RU004249"/>
    </source>
</evidence>
<comment type="pathway">
    <text evidence="3 17">Amino-acid biosynthesis; L-methionine biosynthesis via de novo pathway; L-homoserine from L-aspartate: step 1/3.</text>
</comment>
<dbReference type="InterPro" id="IPR041740">
    <property type="entry name" value="AKii-LysC-BS"/>
</dbReference>
<dbReference type="NCBIfam" id="TIGR00657">
    <property type="entry name" value="asp_kinases"/>
    <property type="match status" value="1"/>
</dbReference>
<evidence type="ECO:0000313" key="19">
    <source>
        <dbReference type="EMBL" id="UUY49012.1"/>
    </source>
</evidence>
<dbReference type="InterPro" id="IPR001341">
    <property type="entry name" value="Asp_kinase"/>
</dbReference>
<reference evidence="19" key="1">
    <citation type="submission" date="2022-08" db="EMBL/GenBank/DDBJ databases">
        <authorList>
            <person name="Tian L."/>
        </authorList>
    </citation>
    <scope>NUCLEOTIDE SEQUENCE</scope>
    <source>
        <strain evidence="19">CM253</strain>
    </source>
</reference>
<evidence type="ECO:0000256" key="3">
    <source>
        <dbReference type="ARBA" id="ARBA00004986"/>
    </source>
</evidence>
<dbReference type="PIRSF" id="PIRSF000726">
    <property type="entry name" value="Asp_kin"/>
    <property type="match status" value="1"/>
</dbReference>
<sequence length="423" mass="43684">MSAVSSLSAAEPSGRVLRPVVWKFGGSSVGDMDRLRRVAQRLVEARRAGADVVAVLSAMSDTTDDLLQMANGLTTQPDARELDALLAVGESMSCALAAIAVHELGERAVSLNGGQAGVLTDTAHGNARMQSIDPGRIVAALEQGLIVLVTGYQGVTDDGDVTTLGRGGSDASAIAVAAALGLPECDIWTDVPGVFTADPRVVPDARRLDRLSHESMLQLAEAGAQVMQPRAVELAAAHGVAIHVRSSFTGEPGTWITESREENDMFETARIIGVAHRRHDPLYQVDGLTPAQVSAALAGHGLPVGSIIGSPGELRFTSPGAEPQAVVAALGDVGAVAKVHDEELGSVSVAGDACGNRAEVTLRILESLERTGIRPVLVTSTPSRVSCHVASGAVDEAARVLHRAFNLHTDAAAPQPVGAGLAH</sequence>
<dbReference type="SUPFAM" id="SSF53633">
    <property type="entry name" value="Carbamate kinase-like"/>
    <property type="match status" value="1"/>
</dbReference>
<dbReference type="PROSITE" id="PS00324">
    <property type="entry name" value="ASPARTOKINASE"/>
    <property type="match status" value="1"/>
</dbReference>
<evidence type="ECO:0000256" key="9">
    <source>
        <dbReference type="ARBA" id="ARBA00022679"/>
    </source>
</evidence>
<evidence type="ECO:0000256" key="6">
    <source>
        <dbReference type="ARBA" id="ARBA00013059"/>
    </source>
</evidence>
<dbReference type="InterPro" id="IPR001048">
    <property type="entry name" value="Asp/Glu/Uridylate_kinase"/>
</dbReference>
<evidence type="ECO:0000259" key="18">
    <source>
        <dbReference type="Pfam" id="PF00696"/>
    </source>
</evidence>
<dbReference type="Gene3D" id="3.30.2130.10">
    <property type="entry name" value="VC0802-like"/>
    <property type="match status" value="1"/>
</dbReference>
<name>A0ABY5PY14_9ACTN</name>
<comment type="function">
    <text evidence="1">Catalyzes the phosphorylation of the beta-carboxyl group of aspartic acid with ATP to yield 4-phospho-L-aspartate, which is involved in the branched biosynthetic pathway leading to the biosynthesis of amino acids lysine, threonine, isoleucine and methionine.</text>
</comment>
<evidence type="ECO:0000256" key="1">
    <source>
        <dbReference type="ARBA" id="ARBA00002843"/>
    </source>
</evidence>
<keyword evidence="14" id="KW-0457">Lysine biosynthesis</keyword>
<evidence type="ECO:0000256" key="10">
    <source>
        <dbReference type="ARBA" id="ARBA00022741"/>
    </source>
</evidence>
<keyword evidence="12" id="KW-0067">ATP-binding</keyword>
<comment type="pathway">
    <text evidence="2 17">Amino-acid biosynthesis; L-lysine biosynthesis via DAP pathway; (S)-tetrahydrodipicolinate from L-aspartate: step 1/4.</text>
</comment>
<protein>
    <recommendedName>
        <fullName evidence="7 16">Aspartokinase</fullName>
        <ecNumber evidence="6 16">2.7.2.4</ecNumber>
    </recommendedName>
</protein>